<name>A0A7C9RAU2_9HYPH</name>
<evidence type="ECO:0000313" key="3">
    <source>
        <dbReference type="EMBL" id="NGN44500.1"/>
    </source>
</evidence>
<protein>
    <submittedName>
        <fullName evidence="3">Autotransporter domain-containing protein</fullName>
    </submittedName>
</protein>
<feature type="chain" id="PRO_5028819809" evidence="1">
    <location>
        <begin position="41"/>
        <end position="1182"/>
    </location>
</feature>
<feature type="domain" description="Autotransporter" evidence="2">
    <location>
        <begin position="906"/>
        <end position="1182"/>
    </location>
</feature>
<dbReference type="InterPro" id="IPR005546">
    <property type="entry name" value="Autotransporte_beta"/>
</dbReference>
<organism evidence="3 4">
    <name type="scientific">Mesorhizobium zhangyense</name>
    <dbReference type="NCBI Taxonomy" id="1776730"/>
    <lineage>
        <taxon>Bacteria</taxon>
        <taxon>Pseudomonadati</taxon>
        <taxon>Pseudomonadota</taxon>
        <taxon>Alphaproteobacteria</taxon>
        <taxon>Hyphomicrobiales</taxon>
        <taxon>Phyllobacteriaceae</taxon>
        <taxon>Mesorhizobium</taxon>
    </lineage>
</organism>
<evidence type="ECO:0000256" key="1">
    <source>
        <dbReference type="SAM" id="SignalP"/>
    </source>
</evidence>
<dbReference type="GO" id="GO:0019867">
    <property type="term" value="C:outer membrane"/>
    <property type="evidence" value="ECO:0007669"/>
    <property type="project" value="InterPro"/>
</dbReference>
<proteinExistence type="predicted"/>
<sequence length="1182" mass="123986">MRAHFRTKFLAATTAMPTAILPTMSLGVGLAVGSAAVALADEPTMIPLEYVKEKNGDFANRLGIWAAINNGKAQRYIFDTGSEQLNTQIGSEVTGVRPVTGRSPYVYTYGNSTYGYKLRTVEIDKLTYSDPNDLSKTIDVPAVGNGKYKVGKILDFIYSQGYSEFDKIDPENAHVDGRLRDVYGEMIKDEYFADLNQRRLMNQGEMAEEGGKFAGTFGAGDYLFNSSVWGMMGSATQSGYIVSANTDYTNSATPGCSPCTIINLNPSLRTQFTSVMPWGNQNRYYFQSKFSGSNANASTLFEGNYDFQFTAVEGQKPISEKAAALLDTGSPGRASVTLSKAKFEELRTAGVKFKEIKDGDGKIVNYIATIPSLTIAAPDGTPVELDKINVAYGNDGAKETTVVVGLDFFLSQSVVYDLAKQTTAYTPYFVSANNFTTDAPTAGELQLSKISAKMGSQWQRDKLDADGQPVLGKDGKPVRESFGQFGIAGVISGAGDLTIESSADVRMTNINTYSGATDINGGASLSLPGLGSIERSARVVADGTLDISDHGNANPYWGISDAYNDARIRSLSGTGAVLLGDRTLVLTAANDSFAGSITDLDDEKKHGGGALLVAGGVQTLSGKNDYAGMTTVSSGAGLLLTDTGAITHDVTASGFLGNDGQIGGIAQADDSGVVAGAGSFDGVVVGDGGMVAPGSALDPNKAVARLTVTGDFTQQAGSIYQAGLAKSSDLIDVGGSAAIDSSAQIELIRQGTASIDTRYTLLTAAGGVNGTYGGLTGGLYTDSPFVDFELAYDPTNIYLDVDRSAVAYADVGNTFNQRSVGAAAEALGSINPIHDNILFLTGQESRNAFDLLSGEIHASIHSAFVEDSHFVRDAAGERIRAAFSSVGASTVPVMAYGPEGPELAPATSENFAVWGSGFGAWGHLDGDDNAARLDRSTGGFIAGGDAAIGESWRLGLLAGYSHTSIHVDDRASSGSSNNYHLGLYAGTQRGPLGFRSGLVYTWHRIETGRSVAFADFSDSLSADYHAGTFQAFGELGYRIDKTSVSFEPYANLAYVNFSADRFSEDGGAAALSGKDRSSDTTFTTIGLRASTTLTLGSVSTTARGGIGWRHAFGDVIPETAFAFTGGSSFAVEGTPITKNAAVIEAGLDVKLTDKATIGLAYQGQLASDAQEHGFNAKLGVRF</sequence>
<dbReference type="SMART" id="SM00869">
    <property type="entry name" value="Autotransporter"/>
    <property type="match status" value="1"/>
</dbReference>
<dbReference type="Gene3D" id="2.40.128.130">
    <property type="entry name" value="Autotransporter beta-domain"/>
    <property type="match status" value="1"/>
</dbReference>
<dbReference type="InterPro" id="IPR006315">
    <property type="entry name" value="OM_autotransptr_brl_dom"/>
</dbReference>
<evidence type="ECO:0000259" key="2">
    <source>
        <dbReference type="PROSITE" id="PS51208"/>
    </source>
</evidence>
<accession>A0A7C9RAU2</accession>
<comment type="caution">
    <text evidence="3">The sequence shown here is derived from an EMBL/GenBank/DDBJ whole genome shotgun (WGS) entry which is preliminary data.</text>
</comment>
<keyword evidence="1" id="KW-0732">Signal</keyword>
<dbReference type="Pfam" id="PF03797">
    <property type="entry name" value="Autotransporter"/>
    <property type="match status" value="1"/>
</dbReference>
<feature type="signal peptide" evidence="1">
    <location>
        <begin position="1"/>
        <end position="40"/>
    </location>
</feature>
<dbReference type="InterPro" id="IPR036709">
    <property type="entry name" value="Autotransporte_beta_dom_sf"/>
</dbReference>
<dbReference type="PROSITE" id="PS51208">
    <property type="entry name" value="AUTOTRANSPORTER"/>
    <property type="match status" value="1"/>
</dbReference>
<reference evidence="3 4" key="1">
    <citation type="submission" date="2020-02" db="EMBL/GenBank/DDBJ databases">
        <title>Genome sequence of the type strain CGMCC 1.15528 of Mesorhizobium zhangyense.</title>
        <authorList>
            <person name="Gao J."/>
            <person name="Sun J."/>
        </authorList>
    </citation>
    <scope>NUCLEOTIDE SEQUENCE [LARGE SCALE GENOMIC DNA]</scope>
    <source>
        <strain evidence="3 4">CGMCC 1.15528</strain>
    </source>
</reference>
<evidence type="ECO:0000313" key="4">
    <source>
        <dbReference type="Proteomes" id="UP000481252"/>
    </source>
</evidence>
<dbReference type="NCBIfam" id="TIGR01414">
    <property type="entry name" value="autotrans_barl"/>
    <property type="match status" value="1"/>
</dbReference>
<gene>
    <name evidence="3" type="ORF">G6N74_25885</name>
</gene>
<dbReference type="SUPFAM" id="SSF103515">
    <property type="entry name" value="Autotransporter"/>
    <property type="match status" value="1"/>
</dbReference>
<dbReference type="RefSeq" id="WP_165120880.1">
    <property type="nucleotide sequence ID" value="NZ_JAAKZG010000016.1"/>
</dbReference>
<dbReference type="EMBL" id="JAAKZG010000016">
    <property type="protein sequence ID" value="NGN44500.1"/>
    <property type="molecule type" value="Genomic_DNA"/>
</dbReference>
<dbReference type="Proteomes" id="UP000481252">
    <property type="component" value="Unassembled WGS sequence"/>
</dbReference>
<dbReference type="AlphaFoldDB" id="A0A7C9RAU2"/>
<keyword evidence="4" id="KW-1185">Reference proteome</keyword>